<evidence type="ECO:0000313" key="5">
    <source>
        <dbReference type="Proteomes" id="UP000612585"/>
    </source>
</evidence>
<feature type="region of interest" description="Disordered" evidence="1">
    <location>
        <begin position="29"/>
        <end position="58"/>
    </location>
</feature>
<dbReference type="InterPro" id="IPR049790">
    <property type="entry name" value="Rv3655c/TadE"/>
</dbReference>
<dbReference type="Pfam" id="PF07811">
    <property type="entry name" value="TadE"/>
    <property type="match status" value="1"/>
</dbReference>
<proteinExistence type="predicted"/>
<evidence type="ECO:0000259" key="3">
    <source>
        <dbReference type="Pfam" id="PF07811"/>
    </source>
</evidence>
<protein>
    <recommendedName>
        <fullName evidence="3">TadE-like domain-containing protein</fullName>
    </recommendedName>
</protein>
<name>A0A8J3ZH09_9ACTN</name>
<comment type="caution">
    <text evidence="4">The sequence shown here is derived from an EMBL/GenBank/DDBJ whole genome shotgun (WGS) entry which is preliminary data.</text>
</comment>
<dbReference type="Proteomes" id="UP000612585">
    <property type="component" value="Unassembled WGS sequence"/>
</dbReference>
<reference evidence="4" key="1">
    <citation type="submission" date="2021-01" db="EMBL/GenBank/DDBJ databases">
        <title>Whole genome shotgun sequence of Virgisporangium aurantiacum NBRC 16421.</title>
        <authorList>
            <person name="Komaki H."/>
            <person name="Tamura T."/>
        </authorList>
    </citation>
    <scope>NUCLEOTIDE SEQUENCE</scope>
    <source>
        <strain evidence="4">NBRC 16421</strain>
    </source>
</reference>
<dbReference type="AlphaFoldDB" id="A0A8J3ZH09"/>
<dbReference type="NCBIfam" id="NF041390">
    <property type="entry name" value="TadE_Rv3655c"/>
    <property type="match status" value="1"/>
</dbReference>
<organism evidence="4 5">
    <name type="scientific">Virgisporangium aurantiacum</name>
    <dbReference type="NCBI Taxonomy" id="175570"/>
    <lineage>
        <taxon>Bacteria</taxon>
        <taxon>Bacillati</taxon>
        <taxon>Actinomycetota</taxon>
        <taxon>Actinomycetes</taxon>
        <taxon>Micromonosporales</taxon>
        <taxon>Micromonosporaceae</taxon>
        <taxon>Virgisporangium</taxon>
    </lineage>
</organism>
<keyword evidence="5" id="KW-1185">Reference proteome</keyword>
<accession>A0A8J3ZH09</accession>
<feature type="compositionally biased region" description="Basic and acidic residues" evidence="1">
    <location>
        <begin position="29"/>
        <end position="38"/>
    </location>
</feature>
<evidence type="ECO:0000256" key="1">
    <source>
        <dbReference type="SAM" id="MobiDB-lite"/>
    </source>
</evidence>
<dbReference type="EMBL" id="BOPG01000070">
    <property type="protein sequence ID" value="GIJ61740.1"/>
    <property type="molecule type" value="Genomic_DNA"/>
</dbReference>
<feature type="domain" description="TadE-like" evidence="3">
    <location>
        <begin position="56"/>
        <end position="97"/>
    </location>
</feature>
<keyword evidence="2" id="KW-0812">Transmembrane</keyword>
<feature type="transmembrane region" description="Helical" evidence="2">
    <location>
        <begin position="62"/>
        <end position="84"/>
    </location>
</feature>
<sequence>MTGEAEELDLTDPDGRSSACVGAVLSGRVDARPGDWRRPPNPRPHAGRPPRRRDRGSTTAELAVALPALMVLLIVGVLAVKAVAVKLQCVSAAREGALGAARGDSGEAAARRTAPDGASVSVAVAGEQARATVSAPVQLLGATFTVGATSTAAVEPGQP</sequence>
<evidence type="ECO:0000313" key="4">
    <source>
        <dbReference type="EMBL" id="GIJ61740.1"/>
    </source>
</evidence>
<gene>
    <name evidence="4" type="ORF">Vau01_092560</name>
</gene>
<feature type="compositionally biased region" description="Basic residues" evidence="1">
    <location>
        <begin position="45"/>
        <end position="54"/>
    </location>
</feature>
<evidence type="ECO:0000256" key="2">
    <source>
        <dbReference type="SAM" id="Phobius"/>
    </source>
</evidence>
<dbReference type="InterPro" id="IPR012495">
    <property type="entry name" value="TadE-like_dom"/>
</dbReference>
<keyword evidence="2" id="KW-1133">Transmembrane helix</keyword>
<dbReference type="RefSeq" id="WP_239152405.1">
    <property type="nucleotide sequence ID" value="NZ_BOPG01000070.1"/>
</dbReference>
<keyword evidence="2" id="KW-0472">Membrane</keyword>